<evidence type="ECO:0000313" key="2">
    <source>
        <dbReference type="Proteomes" id="UP000308671"/>
    </source>
</evidence>
<evidence type="ECO:0000313" key="1">
    <source>
        <dbReference type="EMBL" id="THV55222.1"/>
    </source>
</evidence>
<dbReference type="AlphaFoldDB" id="A0A4S8RD62"/>
<dbReference type="OrthoDB" id="10470316at2759"/>
<organism evidence="1 2">
    <name type="scientific">Botrytis galanthina</name>
    <dbReference type="NCBI Taxonomy" id="278940"/>
    <lineage>
        <taxon>Eukaryota</taxon>
        <taxon>Fungi</taxon>
        <taxon>Dikarya</taxon>
        <taxon>Ascomycota</taxon>
        <taxon>Pezizomycotina</taxon>
        <taxon>Leotiomycetes</taxon>
        <taxon>Helotiales</taxon>
        <taxon>Sclerotiniaceae</taxon>
        <taxon>Botrytis</taxon>
    </lineage>
</organism>
<protein>
    <submittedName>
        <fullName evidence="1">Uncharacterized protein</fullName>
    </submittedName>
</protein>
<dbReference type="EMBL" id="PQXL01000011">
    <property type="protein sequence ID" value="THV55222.1"/>
    <property type="molecule type" value="Genomic_DNA"/>
</dbReference>
<sequence>MEMGTEPEMKIEKCDARTKQRGYRTREDAQATTLKIHLFAFAFALHSVEQGRKGTSRKPKYIRVVLQLLYAPRIRPIYRLASPRLASHHGYFIESKYICALRPVLLFSPNL</sequence>
<gene>
    <name evidence="1" type="ORF">BGAL_0011g00010</name>
</gene>
<name>A0A4S8RD62_9HELO</name>
<dbReference type="Proteomes" id="UP000308671">
    <property type="component" value="Unassembled WGS sequence"/>
</dbReference>
<accession>A0A4S8RD62</accession>
<keyword evidence="2" id="KW-1185">Reference proteome</keyword>
<proteinExistence type="predicted"/>
<reference evidence="1 2" key="1">
    <citation type="submission" date="2017-12" db="EMBL/GenBank/DDBJ databases">
        <title>Comparative genomics of Botrytis spp.</title>
        <authorList>
            <person name="Valero-Jimenez C.A."/>
            <person name="Tapia P."/>
            <person name="Veloso J."/>
            <person name="Silva-Moreno E."/>
            <person name="Staats M."/>
            <person name="Valdes J.H."/>
            <person name="Van Kan J.A.L."/>
        </authorList>
    </citation>
    <scope>NUCLEOTIDE SEQUENCE [LARGE SCALE GENOMIC DNA]</scope>
    <source>
        <strain evidence="1 2">MUCL435</strain>
    </source>
</reference>
<comment type="caution">
    <text evidence="1">The sequence shown here is derived from an EMBL/GenBank/DDBJ whole genome shotgun (WGS) entry which is preliminary data.</text>
</comment>